<organism evidence="1 2">
    <name type="scientific">Hygrophoropsis aurantiaca</name>
    <dbReference type="NCBI Taxonomy" id="72124"/>
    <lineage>
        <taxon>Eukaryota</taxon>
        <taxon>Fungi</taxon>
        <taxon>Dikarya</taxon>
        <taxon>Basidiomycota</taxon>
        <taxon>Agaricomycotina</taxon>
        <taxon>Agaricomycetes</taxon>
        <taxon>Agaricomycetidae</taxon>
        <taxon>Boletales</taxon>
        <taxon>Coniophorineae</taxon>
        <taxon>Hygrophoropsidaceae</taxon>
        <taxon>Hygrophoropsis</taxon>
    </lineage>
</organism>
<sequence length="142" mass="15370">MLLTFATLTLAGLAWLAFKPSNSSFDLLSMLNGASTMDAAYEAYYESLVRLPVHYLSIPASTLPEVLCCLLFTCNLSKYSAQGSPSASSTRTATLSLRLTGAICPEMALGHMCSPFLCRNLSASHVAAFLVVSVWLRRDTKH</sequence>
<keyword evidence="2" id="KW-1185">Reference proteome</keyword>
<evidence type="ECO:0000313" key="2">
    <source>
        <dbReference type="Proteomes" id="UP000790377"/>
    </source>
</evidence>
<accession>A0ACB8AP50</accession>
<proteinExistence type="predicted"/>
<name>A0ACB8AP50_9AGAM</name>
<dbReference type="Proteomes" id="UP000790377">
    <property type="component" value="Unassembled WGS sequence"/>
</dbReference>
<dbReference type="EMBL" id="MU267609">
    <property type="protein sequence ID" value="KAH7914768.1"/>
    <property type="molecule type" value="Genomic_DNA"/>
</dbReference>
<gene>
    <name evidence="1" type="ORF">BJ138DRAFT_1143230</name>
</gene>
<protein>
    <submittedName>
        <fullName evidence="1">Uncharacterized protein</fullName>
    </submittedName>
</protein>
<comment type="caution">
    <text evidence="1">The sequence shown here is derived from an EMBL/GenBank/DDBJ whole genome shotgun (WGS) entry which is preliminary data.</text>
</comment>
<reference evidence="1" key="1">
    <citation type="journal article" date="2021" name="New Phytol.">
        <title>Evolutionary innovations through gain and loss of genes in the ectomycorrhizal Boletales.</title>
        <authorList>
            <person name="Wu G."/>
            <person name="Miyauchi S."/>
            <person name="Morin E."/>
            <person name="Kuo A."/>
            <person name="Drula E."/>
            <person name="Varga T."/>
            <person name="Kohler A."/>
            <person name="Feng B."/>
            <person name="Cao Y."/>
            <person name="Lipzen A."/>
            <person name="Daum C."/>
            <person name="Hundley H."/>
            <person name="Pangilinan J."/>
            <person name="Johnson J."/>
            <person name="Barry K."/>
            <person name="LaButti K."/>
            <person name="Ng V."/>
            <person name="Ahrendt S."/>
            <person name="Min B."/>
            <person name="Choi I.G."/>
            <person name="Park H."/>
            <person name="Plett J.M."/>
            <person name="Magnuson J."/>
            <person name="Spatafora J.W."/>
            <person name="Nagy L.G."/>
            <person name="Henrissat B."/>
            <person name="Grigoriev I.V."/>
            <person name="Yang Z.L."/>
            <person name="Xu J."/>
            <person name="Martin F.M."/>
        </authorList>
    </citation>
    <scope>NUCLEOTIDE SEQUENCE</scope>
    <source>
        <strain evidence="1">ATCC 28755</strain>
    </source>
</reference>
<evidence type="ECO:0000313" key="1">
    <source>
        <dbReference type="EMBL" id="KAH7914768.1"/>
    </source>
</evidence>